<name>A0A229TEQ1_9PSEU</name>
<dbReference type="SUPFAM" id="SSF53335">
    <property type="entry name" value="S-adenosyl-L-methionine-dependent methyltransferases"/>
    <property type="match status" value="1"/>
</dbReference>
<dbReference type="EMBL" id="NMUL01000007">
    <property type="protein sequence ID" value="OXM69613.1"/>
    <property type="molecule type" value="Genomic_DNA"/>
</dbReference>
<dbReference type="Pfam" id="PF13649">
    <property type="entry name" value="Methyltransf_25"/>
    <property type="match status" value="1"/>
</dbReference>
<dbReference type="Proteomes" id="UP000215199">
    <property type="component" value="Unassembled WGS sequence"/>
</dbReference>
<comment type="caution">
    <text evidence="2">The sequence shown here is derived from an EMBL/GenBank/DDBJ whole genome shotgun (WGS) entry which is preliminary data.</text>
</comment>
<dbReference type="InterPro" id="IPR029063">
    <property type="entry name" value="SAM-dependent_MTases_sf"/>
</dbReference>
<gene>
    <name evidence="2" type="ORF">CF165_08880</name>
</gene>
<organism evidence="2 3">
    <name type="scientific">Amycolatopsis vastitatis</name>
    <dbReference type="NCBI Taxonomy" id="1905142"/>
    <lineage>
        <taxon>Bacteria</taxon>
        <taxon>Bacillati</taxon>
        <taxon>Actinomycetota</taxon>
        <taxon>Actinomycetes</taxon>
        <taxon>Pseudonocardiales</taxon>
        <taxon>Pseudonocardiaceae</taxon>
        <taxon>Amycolatopsis</taxon>
    </lineage>
</organism>
<dbReference type="OrthoDB" id="9811589at2"/>
<keyword evidence="3" id="KW-1185">Reference proteome</keyword>
<accession>A0A229TEQ1</accession>
<feature type="domain" description="Methyltransferase" evidence="1">
    <location>
        <begin position="92"/>
        <end position="184"/>
    </location>
</feature>
<reference evidence="3" key="1">
    <citation type="submission" date="2017-07" db="EMBL/GenBank/DDBJ databases">
        <title>Comparative genome mining reveals phylogenetic distribution patterns of secondary metabolites in Amycolatopsis.</title>
        <authorList>
            <person name="Adamek M."/>
            <person name="Alanjary M."/>
            <person name="Sales-Ortells H."/>
            <person name="Goodfellow M."/>
            <person name="Bull A.T."/>
            <person name="Kalinowski J."/>
            <person name="Ziemert N."/>
        </authorList>
    </citation>
    <scope>NUCLEOTIDE SEQUENCE [LARGE SCALE GENOMIC DNA]</scope>
    <source>
        <strain evidence="3">H5</strain>
    </source>
</reference>
<dbReference type="CDD" id="cd02440">
    <property type="entry name" value="AdoMet_MTases"/>
    <property type="match status" value="1"/>
</dbReference>
<dbReference type="AlphaFoldDB" id="A0A229TEQ1"/>
<sequence>MQPKPYAGFEDLTTEPETSNVDAYADPITGDAYGELIRDAYESDFAHHSIYHVYEFDDGMVNVRNVRYMFRPPVEWRPGDLWALERASGECLDIGMGAGRVCLALQERGLQATGFDRSAGAVKVAYERGVHQAHVGEVADMENKFRPASFDTIFMLGLGLGLLGSPEMAPRILRTLHNITAPGGSILGEGSSPVAPDNPRNIAYLEKNRARGWMPGQNIHRLRYRQWATPWTPLFFAEPDVLARLIEPHGWLMGEVFNVDSLSYVAEIHRLDNLP</sequence>
<evidence type="ECO:0000313" key="3">
    <source>
        <dbReference type="Proteomes" id="UP000215199"/>
    </source>
</evidence>
<proteinExistence type="predicted"/>
<evidence type="ECO:0000259" key="1">
    <source>
        <dbReference type="Pfam" id="PF13649"/>
    </source>
</evidence>
<protein>
    <recommendedName>
        <fullName evidence="1">Methyltransferase domain-containing protein</fullName>
    </recommendedName>
</protein>
<dbReference type="RefSeq" id="WP_093946938.1">
    <property type="nucleotide sequence ID" value="NZ_NMUL01000007.1"/>
</dbReference>
<dbReference type="InterPro" id="IPR041698">
    <property type="entry name" value="Methyltransf_25"/>
</dbReference>
<dbReference type="Gene3D" id="3.40.50.150">
    <property type="entry name" value="Vaccinia Virus protein VP39"/>
    <property type="match status" value="1"/>
</dbReference>
<evidence type="ECO:0000313" key="2">
    <source>
        <dbReference type="EMBL" id="OXM69613.1"/>
    </source>
</evidence>